<dbReference type="AlphaFoldDB" id="A0A5C3N569"/>
<reference evidence="2 3" key="1">
    <citation type="journal article" date="2019" name="Nat. Ecol. Evol.">
        <title>Megaphylogeny resolves global patterns of mushroom evolution.</title>
        <authorList>
            <person name="Varga T."/>
            <person name="Krizsan K."/>
            <person name="Foldi C."/>
            <person name="Dima B."/>
            <person name="Sanchez-Garcia M."/>
            <person name="Sanchez-Ramirez S."/>
            <person name="Szollosi G.J."/>
            <person name="Szarkandi J.G."/>
            <person name="Papp V."/>
            <person name="Albert L."/>
            <person name="Andreopoulos W."/>
            <person name="Angelini C."/>
            <person name="Antonin V."/>
            <person name="Barry K.W."/>
            <person name="Bougher N.L."/>
            <person name="Buchanan P."/>
            <person name="Buyck B."/>
            <person name="Bense V."/>
            <person name="Catcheside P."/>
            <person name="Chovatia M."/>
            <person name="Cooper J."/>
            <person name="Damon W."/>
            <person name="Desjardin D."/>
            <person name="Finy P."/>
            <person name="Geml J."/>
            <person name="Haridas S."/>
            <person name="Hughes K."/>
            <person name="Justo A."/>
            <person name="Karasinski D."/>
            <person name="Kautmanova I."/>
            <person name="Kiss B."/>
            <person name="Kocsube S."/>
            <person name="Kotiranta H."/>
            <person name="LaButti K.M."/>
            <person name="Lechner B.E."/>
            <person name="Liimatainen K."/>
            <person name="Lipzen A."/>
            <person name="Lukacs Z."/>
            <person name="Mihaltcheva S."/>
            <person name="Morgado L.N."/>
            <person name="Niskanen T."/>
            <person name="Noordeloos M.E."/>
            <person name="Ohm R.A."/>
            <person name="Ortiz-Santana B."/>
            <person name="Ovrebo C."/>
            <person name="Racz N."/>
            <person name="Riley R."/>
            <person name="Savchenko A."/>
            <person name="Shiryaev A."/>
            <person name="Soop K."/>
            <person name="Spirin V."/>
            <person name="Szebenyi C."/>
            <person name="Tomsovsky M."/>
            <person name="Tulloss R.E."/>
            <person name="Uehling J."/>
            <person name="Grigoriev I.V."/>
            <person name="Vagvolgyi C."/>
            <person name="Papp T."/>
            <person name="Martin F.M."/>
            <person name="Miettinen O."/>
            <person name="Hibbett D.S."/>
            <person name="Nagy L.G."/>
        </authorList>
    </citation>
    <scope>NUCLEOTIDE SEQUENCE [LARGE SCALE GENOMIC DNA]</scope>
    <source>
        <strain evidence="2 3">OMC1185</strain>
    </source>
</reference>
<protein>
    <recommendedName>
        <fullName evidence="1">DUF7770 domain-containing protein</fullName>
    </recommendedName>
</protein>
<evidence type="ECO:0000259" key="1">
    <source>
        <dbReference type="Pfam" id="PF24968"/>
    </source>
</evidence>
<gene>
    <name evidence="2" type="ORF">OE88DRAFT_1807578</name>
</gene>
<evidence type="ECO:0000313" key="2">
    <source>
        <dbReference type="EMBL" id="TFK51616.1"/>
    </source>
</evidence>
<dbReference type="EMBL" id="ML213510">
    <property type="protein sequence ID" value="TFK51616.1"/>
    <property type="molecule type" value="Genomic_DNA"/>
</dbReference>
<dbReference type="OrthoDB" id="3527137at2759"/>
<dbReference type="InterPro" id="IPR056672">
    <property type="entry name" value="DUF7770"/>
</dbReference>
<dbReference type="STRING" id="5364.A0A5C3N569"/>
<organism evidence="2 3">
    <name type="scientific">Heliocybe sulcata</name>
    <dbReference type="NCBI Taxonomy" id="5364"/>
    <lineage>
        <taxon>Eukaryota</taxon>
        <taxon>Fungi</taxon>
        <taxon>Dikarya</taxon>
        <taxon>Basidiomycota</taxon>
        <taxon>Agaricomycotina</taxon>
        <taxon>Agaricomycetes</taxon>
        <taxon>Gloeophyllales</taxon>
        <taxon>Gloeophyllaceae</taxon>
        <taxon>Heliocybe</taxon>
    </lineage>
</organism>
<proteinExistence type="predicted"/>
<keyword evidence="3" id="KW-1185">Reference proteome</keyword>
<feature type="domain" description="DUF7770" evidence="1">
    <location>
        <begin position="48"/>
        <end position="191"/>
    </location>
</feature>
<accession>A0A5C3N569</accession>
<dbReference type="Pfam" id="PF24968">
    <property type="entry name" value="DUF7770"/>
    <property type="match status" value="1"/>
</dbReference>
<dbReference type="Proteomes" id="UP000305948">
    <property type="component" value="Unassembled WGS sequence"/>
</dbReference>
<evidence type="ECO:0000313" key="3">
    <source>
        <dbReference type="Proteomes" id="UP000305948"/>
    </source>
</evidence>
<name>A0A5C3N569_9AGAM</name>
<sequence>MKNGSYALPRRKTIFPVGEIKANPNLFDAPLTSISIRGTEIPDGKVFHFILALILPADEQGRRRSITLNNSPSYTDPNNLMRGVLLVEYHKDDDVDYVDANTAPSFVMSLSPGATAASVCNYLLTEHSFEKYDFNTDGQGCRHWCATALQKLAKAAFLDSDFETRFERWETDQNAKFGSKFPMPRITGSFYD</sequence>